<keyword evidence="4 7" id="KW-0732">Signal</keyword>
<dbReference type="InterPro" id="IPR016286">
    <property type="entry name" value="FUC_metazoa-typ"/>
</dbReference>
<comment type="caution">
    <text evidence="9">The sequence shown here is derived from an EMBL/GenBank/DDBJ whole genome shotgun (WGS) entry which is preliminary data.</text>
</comment>
<dbReference type="InterPro" id="IPR057739">
    <property type="entry name" value="Glyco_hydro_29_N"/>
</dbReference>
<evidence type="ECO:0000256" key="5">
    <source>
        <dbReference type="ARBA" id="ARBA00022801"/>
    </source>
</evidence>
<dbReference type="Proteomes" id="UP001175261">
    <property type="component" value="Unassembled WGS sequence"/>
</dbReference>
<dbReference type="Pfam" id="PF01120">
    <property type="entry name" value="Alpha_L_fucos"/>
    <property type="match status" value="1"/>
</dbReference>
<dbReference type="GO" id="GO:0016139">
    <property type="term" value="P:glycoside catabolic process"/>
    <property type="evidence" value="ECO:0007669"/>
    <property type="project" value="TreeGrafter"/>
</dbReference>
<keyword evidence="6" id="KW-0326">Glycosidase</keyword>
<feature type="signal peptide" evidence="7">
    <location>
        <begin position="1"/>
        <end position="20"/>
    </location>
</feature>
<gene>
    <name evidence="9" type="ORF">NLU13_5752</name>
</gene>
<evidence type="ECO:0000256" key="6">
    <source>
        <dbReference type="ARBA" id="ARBA00023295"/>
    </source>
</evidence>
<evidence type="ECO:0000256" key="4">
    <source>
        <dbReference type="ARBA" id="ARBA00022729"/>
    </source>
</evidence>
<comment type="function">
    <text evidence="1">Alpha-L-fucosidase is responsible for hydrolyzing the alpha-1,6-linked fucose joined to the reducing-end N-acetylglucosamine of the carbohydrate moieties of glycoproteins.</text>
</comment>
<evidence type="ECO:0000313" key="10">
    <source>
        <dbReference type="Proteomes" id="UP001175261"/>
    </source>
</evidence>
<dbReference type="InterPro" id="IPR017853">
    <property type="entry name" value="GH"/>
</dbReference>
<sequence>MPSLSVILTFAGALVNEVTALTDCGSKAVSLDLIPLYNNKAFGRVPGEAAFDHLGQSYRDPGFADPTYTSHLTGIEYAFPGYTGPDLPDNVICDGQIIPVPQGDFFSLSFLAVNDREIATVSENVTLTYTDDSTQLYELRTLAWFNTLTINRGEIIFPGRWTADANSRCGIAQGDFDTPEYQTFASPQAHKWESNRGMDPYSYGFNRATQDREYMNASTIVYSLVDMTSKNGNFLLNVGPRSDGTIVEQAADNLREAGRWIQRHGEAVYNTTYWLPMSQIARKGDPNIRFTHSPGAHYTFFLERPRSVDGKVTIPAPVPALPGDVVSLLGVEDGESLNFEVVGEGSNKPIVISVSENLLQQEELCWVFKVEYVA</sequence>
<dbReference type="EC" id="3.2.1.51" evidence="3"/>
<feature type="chain" id="PRO_5041277370" description="alpha-L-fucosidase" evidence="7">
    <location>
        <begin position="21"/>
        <end position="374"/>
    </location>
</feature>
<evidence type="ECO:0000256" key="3">
    <source>
        <dbReference type="ARBA" id="ARBA00012662"/>
    </source>
</evidence>
<name>A0AA39L843_SARSR</name>
<dbReference type="GO" id="GO:0004560">
    <property type="term" value="F:alpha-L-fucosidase activity"/>
    <property type="evidence" value="ECO:0007669"/>
    <property type="project" value="UniProtKB-EC"/>
</dbReference>
<dbReference type="AlphaFoldDB" id="A0AA39L843"/>
<reference evidence="9" key="1">
    <citation type="submission" date="2022-10" db="EMBL/GenBank/DDBJ databases">
        <title>Determination and structural analysis of whole genome sequence of Sarocladium strictum F4-1.</title>
        <authorList>
            <person name="Hu L."/>
            <person name="Jiang Y."/>
        </authorList>
    </citation>
    <scope>NUCLEOTIDE SEQUENCE</scope>
    <source>
        <strain evidence="9">F4-1</strain>
    </source>
</reference>
<evidence type="ECO:0000256" key="7">
    <source>
        <dbReference type="SAM" id="SignalP"/>
    </source>
</evidence>
<evidence type="ECO:0000313" key="9">
    <source>
        <dbReference type="EMBL" id="KAK0387440.1"/>
    </source>
</evidence>
<dbReference type="PANTHER" id="PTHR10030:SF37">
    <property type="entry name" value="ALPHA-L-FUCOSIDASE-RELATED"/>
    <property type="match status" value="1"/>
</dbReference>
<proteinExistence type="inferred from homology"/>
<dbReference type="PANTHER" id="PTHR10030">
    <property type="entry name" value="ALPHA-L-FUCOSIDASE"/>
    <property type="match status" value="1"/>
</dbReference>
<dbReference type="SUPFAM" id="SSF51445">
    <property type="entry name" value="(Trans)glycosidases"/>
    <property type="match status" value="1"/>
</dbReference>
<keyword evidence="10" id="KW-1185">Reference proteome</keyword>
<dbReference type="GO" id="GO:0006004">
    <property type="term" value="P:fucose metabolic process"/>
    <property type="evidence" value="ECO:0007669"/>
    <property type="project" value="InterPro"/>
</dbReference>
<dbReference type="Gene3D" id="3.20.20.80">
    <property type="entry name" value="Glycosidases"/>
    <property type="match status" value="1"/>
</dbReference>
<dbReference type="SMART" id="SM00812">
    <property type="entry name" value="Alpha_L_fucos"/>
    <property type="match status" value="1"/>
</dbReference>
<evidence type="ECO:0000256" key="2">
    <source>
        <dbReference type="ARBA" id="ARBA00007951"/>
    </source>
</evidence>
<organism evidence="9 10">
    <name type="scientific">Sarocladium strictum</name>
    <name type="common">Black bundle disease fungus</name>
    <name type="synonym">Acremonium strictum</name>
    <dbReference type="NCBI Taxonomy" id="5046"/>
    <lineage>
        <taxon>Eukaryota</taxon>
        <taxon>Fungi</taxon>
        <taxon>Dikarya</taxon>
        <taxon>Ascomycota</taxon>
        <taxon>Pezizomycotina</taxon>
        <taxon>Sordariomycetes</taxon>
        <taxon>Hypocreomycetidae</taxon>
        <taxon>Hypocreales</taxon>
        <taxon>Sarocladiaceae</taxon>
        <taxon>Sarocladium</taxon>
    </lineage>
</organism>
<protein>
    <recommendedName>
        <fullName evidence="3">alpha-L-fucosidase</fullName>
        <ecNumber evidence="3">3.2.1.51</ecNumber>
    </recommendedName>
</protein>
<dbReference type="InterPro" id="IPR000933">
    <property type="entry name" value="Glyco_hydro_29"/>
</dbReference>
<evidence type="ECO:0000259" key="8">
    <source>
        <dbReference type="Pfam" id="PF01120"/>
    </source>
</evidence>
<dbReference type="EMBL" id="JAPDFR010000004">
    <property type="protein sequence ID" value="KAK0387440.1"/>
    <property type="molecule type" value="Genomic_DNA"/>
</dbReference>
<dbReference type="PRINTS" id="PR00741">
    <property type="entry name" value="GLHYDRLASE29"/>
</dbReference>
<evidence type="ECO:0000256" key="1">
    <source>
        <dbReference type="ARBA" id="ARBA00004071"/>
    </source>
</evidence>
<accession>A0AA39L843</accession>
<keyword evidence="5" id="KW-0378">Hydrolase</keyword>
<comment type="similarity">
    <text evidence="2">Belongs to the glycosyl hydrolase 29 family.</text>
</comment>
<feature type="domain" description="Glycoside hydrolase family 29 N-terminal" evidence="8">
    <location>
        <begin position="147"/>
        <end position="266"/>
    </location>
</feature>